<proteinExistence type="predicted"/>
<keyword evidence="1" id="KW-0472">Membrane</keyword>
<accession>A0ABQ9Z5R9</accession>
<reference evidence="2 3" key="1">
    <citation type="journal article" date="2023" name="Nucleic Acids Res.">
        <title>The hologenome of Daphnia magna reveals possible DNA methylation and microbiome-mediated evolution of the host genome.</title>
        <authorList>
            <person name="Chaturvedi A."/>
            <person name="Li X."/>
            <person name="Dhandapani V."/>
            <person name="Marshall H."/>
            <person name="Kissane S."/>
            <person name="Cuenca-Cambronero M."/>
            <person name="Asole G."/>
            <person name="Calvet F."/>
            <person name="Ruiz-Romero M."/>
            <person name="Marangio P."/>
            <person name="Guigo R."/>
            <person name="Rago D."/>
            <person name="Mirbahai L."/>
            <person name="Eastwood N."/>
            <person name="Colbourne J.K."/>
            <person name="Zhou J."/>
            <person name="Mallon E."/>
            <person name="Orsini L."/>
        </authorList>
    </citation>
    <scope>NUCLEOTIDE SEQUENCE [LARGE SCALE GENOMIC DNA]</scope>
    <source>
        <strain evidence="2">LRV0_1</strain>
    </source>
</reference>
<evidence type="ECO:0000256" key="1">
    <source>
        <dbReference type="SAM" id="Phobius"/>
    </source>
</evidence>
<comment type="caution">
    <text evidence="2">The sequence shown here is derived from an EMBL/GenBank/DDBJ whole genome shotgun (WGS) entry which is preliminary data.</text>
</comment>
<organism evidence="2 3">
    <name type="scientific">Daphnia magna</name>
    <dbReference type="NCBI Taxonomy" id="35525"/>
    <lineage>
        <taxon>Eukaryota</taxon>
        <taxon>Metazoa</taxon>
        <taxon>Ecdysozoa</taxon>
        <taxon>Arthropoda</taxon>
        <taxon>Crustacea</taxon>
        <taxon>Branchiopoda</taxon>
        <taxon>Diplostraca</taxon>
        <taxon>Cladocera</taxon>
        <taxon>Anomopoda</taxon>
        <taxon>Daphniidae</taxon>
        <taxon>Daphnia</taxon>
    </lineage>
</organism>
<sequence>MADHCPYLSKQASLNSEKTHAGTANKSVAEERLVQLLEGQTVPVEMGNLPTVPPPWYNPVKFQRGQEFARRHFAGISLAHFVSLITMLTSPQILKITLHFGLKFQPLIFTQKSETVLKSFKRYIGTVVHVTAWYFGDVWQKDHPARRSIQMVRSMHDHASNQMNQPDRRRQVDNTAMADCGKPFDDPPMLASLQKDAEKLAGCPYVGLRRQPANNDQEEPYVYFNQFDMADSQFAFVGVLVLFPHKFGATYASDDDLSGFIHFWRCIVNPTTLSKGYLLGIEDRFNFCDGDNLDLTRDLCRHYLDKMIKPAFKDASAEFEHMARAVAKGATLYYPGVSFESLFAYYANVVGLPAANFIHHMSYSQWFYYLYLRLVFSVLCWIPGVIRVFSGMTQFSIGLVVARSSTAGWWPKSWKPPQVGGLDVFWTLKPKAEGLKNSQTNRALNGA</sequence>
<dbReference type="Proteomes" id="UP001234178">
    <property type="component" value="Unassembled WGS sequence"/>
</dbReference>
<feature type="transmembrane region" description="Helical" evidence="1">
    <location>
        <begin position="366"/>
        <end position="386"/>
    </location>
</feature>
<dbReference type="PANTHER" id="PTHR37159:SF1">
    <property type="entry name" value="GH11867P"/>
    <property type="match status" value="1"/>
</dbReference>
<dbReference type="EMBL" id="JAOYFB010000002">
    <property type="protein sequence ID" value="KAK4008221.1"/>
    <property type="molecule type" value="Genomic_DNA"/>
</dbReference>
<gene>
    <name evidence="2" type="ORF">OUZ56_013372</name>
</gene>
<evidence type="ECO:0000313" key="2">
    <source>
        <dbReference type="EMBL" id="KAK4008221.1"/>
    </source>
</evidence>
<keyword evidence="1" id="KW-1133">Transmembrane helix</keyword>
<name>A0ABQ9Z5R9_9CRUS</name>
<evidence type="ECO:0008006" key="4">
    <source>
        <dbReference type="Google" id="ProtNLM"/>
    </source>
</evidence>
<keyword evidence="1" id="KW-0812">Transmembrane</keyword>
<dbReference type="PANTHER" id="PTHR37159">
    <property type="entry name" value="GH11867P"/>
    <property type="match status" value="1"/>
</dbReference>
<protein>
    <recommendedName>
        <fullName evidence="4">ER-bound oxygenase mpaB/mpaB'/Rubber oxygenase catalytic domain-containing protein</fullName>
    </recommendedName>
</protein>
<evidence type="ECO:0000313" key="3">
    <source>
        <dbReference type="Proteomes" id="UP001234178"/>
    </source>
</evidence>
<keyword evidence="3" id="KW-1185">Reference proteome</keyword>